<proteinExistence type="predicted"/>
<dbReference type="Gene3D" id="3.40.47.10">
    <property type="match status" value="1"/>
</dbReference>
<dbReference type="InterPro" id="IPR013747">
    <property type="entry name" value="ACP_syn_III_C"/>
</dbReference>
<dbReference type="GO" id="GO:0033818">
    <property type="term" value="F:beta-ketoacyl-acyl-carrier-protein synthase III activity"/>
    <property type="evidence" value="ECO:0007669"/>
    <property type="project" value="UniProtKB-EC"/>
</dbReference>
<evidence type="ECO:0000313" key="6">
    <source>
        <dbReference type="Proteomes" id="UP000001492"/>
    </source>
</evidence>
<dbReference type="STRING" id="573065.Astex_2141"/>
<keyword evidence="6" id="KW-1185">Reference proteome</keyword>
<dbReference type="eggNOG" id="COG0332">
    <property type="taxonomic scope" value="Bacteria"/>
</dbReference>
<dbReference type="GO" id="GO:0006633">
    <property type="term" value="P:fatty acid biosynthetic process"/>
    <property type="evidence" value="ECO:0007669"/>
    <property type="project" value="InterPro"/>
</dbReference>
<reference evidence="6" key="1">
    <citation type="submission" date="2010-12" db="EMBL/GenBank/DDBJ databases">
        <title>Complete sequence of chromosome 1 of Asticcacaulis excentricus CB 48.</title>
        <authorList>
            <consortium name="US DOE Joint Genome Institute"/>
            <person name="Lucas S."/>
            <person name="Copeland A."/>
            <person name="Lapidus A."/>
            <person name="Cheng J.-F."/>
            <person name="Bruce D."/>
            <person name="Goodwin L."/>
            <person name="Pitluck S."/>
            <person name="Teshima H."/>
            <person name="Davenport K."/>
            <person name="Detter J.C."/>
            <person name="Han C."/>
            <person name="Tapia R."/>
            <person name="Land M."/>
            <person name="Hauser L."/>
            <person name="Jeffries C."/>
            <person name="Kyrpides N."/>
            <person name="Ivanova N."/>
            <person name="Ovchinnikova G."/>
            <person name="Brun Y.V."/>
            <person name="Woyke T."/>
        </authorList>
    </citation>
    <scope>NUCLEOTIDE SEQUENCE [LARGE SCALE GENOMIC DNA]</scope>
    <source>
        <strain evidence="6">ATCC 15261 / DSM 4724 / KCTC 12464 / NCIMB 9791 / VKM B-1370 / CB 48</strain>
    </source>
</reference>
<protein>
    <submittedName>
        <fullName evidence="5">Beta-ketoacyl-acyl-carrier-protein synthase III</fullName>
        <ecNumber evidence="5">2.3.1.180</ecNumber>
    </submittedName>
</protein>
<dbReference type="EMBL" id="CP002395">
    <property type="protein sequence ID" value="ADU13800.1"/>
    <property type="molecule type" value="Genomic_DNA"/>
</dbReference>
<dbReference type="Pfam" id="PF08541">
    <property type="entry name" value="ACP_syn_III_C"/>
    <property type="match status" value="1"/>
</dbReference>
<dbReference type="RefSeq" id="WP_013479628.1">
    <property type="nucleotide sequence ID" value="NC_014816.1"/>
</dbReference>
<accession>E8RLY1</accession>
<dbReference type="InterPro" id="IPR013751">
    <property type="entry name" value="ACP_syn_III_N"/>
</dbReference>
<sequence length="337" mass="35351">MVAFSIPGPVLRGIVTSLPEAVSENRDLGAHFGEDAITKIIAATGIERRPVSDAHTVSQLGEVASRRLLDGLGWSADSVGLLIVVTQTPDYPLPSTACVLQNRLGVGNGALCLDIALGCSGYVYGLSVVSSLMQTAGISRALLVTGDMTTRMIDEDNRALKPLFGDAVSVTALEAGEAGIAFDLGSDGSGAPYLMSRTGGLAESGPPRLFMDGTQVMAFSLKQVAPSVARALIAAGEVIDAMDHVVLHQANALMLKTLGHKIKAREDQMVYAVRDYGNTSSASIPLAMCDRLSTGEPRLSDTTPLRLLLCGFGVGWSWSSAVWTTPSPDLIDIVRVP</sequence>
<dbReference type="SUPFAM" id="SSF53901">
    <property type="entry name" value="Thiolase-like"/>
    <property type="match status" value="1"/>
</dbReference>
<feature type="domain" description="Beta-ketoacyl-[acyl-carrier-protein] synthase III C-terminal" evidence="3">
    <location>
        <begin position="238"/>
        <end position="324"/>
    </location>
</feature>
<evidence type="ECO:0000313" key="5">
    <source>
        <dbReference type="EMBL" id="ADU13800.1"/>
    </source>
</evidence>
<dbReference type="GO" id="GO:0044550">
    <property type="term" value="P:secondary metabolite biosynthetic process"/>
    <property type="evidence" value="ECO:0007669"/>
    <property type="project" value="TreeGrafter"/>
</dbReference>
<dbReference type="PANTHER" id="PTHR34069:SF2">
    <property type="entry name" value="BETA-KETOACYL-[ACYL-CARRIER-PROTEIN] SYNTHASE III"/>
    <property type="match status" value="1"/>
</dbReference>
<dbReference type="KEGG" id="aex:Astex_2141"/>
<evidence type="ECO:0000256" key="2">
    <source>
        <dbReference type="ARBA" id="ARBA00023315"/>
    </source>
</evidence>
<evidence type="ECO:0000256" key="1">
    <source>
        <dbReference type="ARBA" id="ARBA00022679"/>
    </source>
</evidence>
<evidence type="ECO:0000259" key="3">
    <source>
        <dbReference type="Pfam" id="PF08541"/>
    </source>
</evidence>
<name>E8RLY1_ASTEC</name>
<gene>
    <name evidence="5" type="ordered locus">Astex_2141</name>
</gene>
<feature type="domain" description="Beta-ketoacyl-[acyl-carrier-protein] synthase III N-terminal" evidence="4">
    <location>
        <begin position="113"/>
        <end position="188"/>
    </location>
</feature>
<dbReference type="CDD" id="cd00830">
    <property type="entry name" value="KAS_III"/>
    <property type="match status" value="1"/>
</dbReference>
<dbReference type="EC" id="2.3.1.180" evidence="5"/>
<dbReference type="HOGENOM" id="CLU_039592_1_0_5"/>
<dbReference type="OrthoDB" id="9815506at2"/>
<dbReference type="AlphaFoldDB" id="E8RLY1"/>
<dbReference type="Proteomes" id="UP000001492">
    <property type="component" value="Chromosome 1"/>
</dbReference>
<dbReference type="Pfam" id="PF08545">
    <property type="entry name" value="ACP_syn_III"/>
    <property type="match status" value="1"/>
</dbReference>
<keyword evidence="1 5" id="KW-0808">Transferase</keyword>
<organism evidence="5 6">
    <name type="scientific">Asticcacaulis excentricus (strain ATCC 15261 / DSM 4724 / KCTC 12464 / NCIMB 9791 / VKM B-1370 / CB 48)</name>
    <dbReference type="NCBI Taxonomy" id="573065"/>
    <lineage>
        <taxon>Bacteria</taxon>
        <taxon>Pseudomonadati</taxon>
        <taxon>Pseudomonadota</taxon>
        <taxon>Alphaproteobacteria</taxon>
        <taxon>Caulobacterales</taxon>
        <taxon>Caulobacteraceae</taxon>
        <taxon>Asticcacaulis</taxon>
    </lineage>
</organism>
<dbReference type="PANTHER" id="PTHR34069">
    <property type="entry name" value="3-OXOACYL-[ACYL-CARRIER-PROTEIN] SYNTHASE 3"/>
    <property type="match status" value="1"/>
</dbReference>
<dbReference type="InterPro" id="IPR016039">
    <property type="entry name" value="Thiolase-like"/>
</dbReference>
<dbReference type="GO" id="GO:0004315">
    <property type="term" value="F:3-oxoacyl-[acyl-carrier-protein] synthase activity"/>
    <property type="evidence" value="ECO:0007669"/>
    <property type="project" value="InterPro"/>
</dbReference>
<keyword evidence="2 5" id="KW-0012">Acyltransferase</keyword>
<evidence type="ECO:0000259" key="4">
    <source>
        <dbReference type="Pfam" id="PF08545"/>
    </source>
</evidence>